<evidence type="ECO:0000256" key="4">
    <source>
        <dbReference type="SAM" id="Phobius"/>
    </source>
</evidence>
<dbReference type="CDD" id="cd00995">
    <property type="entry name" value="PBP2_NikA_DppA_OppA_like"/>
    <property type="match status" value="1"/>
</dbReference>
<proteinExistence type="inferred from homology"/>
<reference evidence="6 7" key="1">
    <citation type="journal article" date="2016" name="Nat. Commun.">
        <title>Thousands of microbial genomes shed light on interconnected biogeochemical processes in an aquifer system.</title>
        <authorList>
            <person name="Anantharaman K."/>
            <person name="Brown C.T."/>
            <person name="Hug L.A."/>
            <person name="Sharon I."/>
            <person name="Castelle C.J."/>
            <person name="Probst A.J."/>
            <person name="Thomas B.C."/>
            <person name="Singh A."/>
            <person name="Wilkins M.J."/>
            <person name="Karaoz U."/>
            <person name="Brodie E.L."/>
            <person name="Williams K.H."/>
            <person name="Hubbard S.S."/>
            <person name="Banfield J.F."/>
        </authorList>
    </citation>
    <scope>NUCLEOTIDE SEQUENCE [LARGE SCALE GENOMIC DNA]</scope>
</reference>
<feature type="domain" description="Solute-binding protein family 5" evidence="5">
    <location>
        <begin position="163"/>
        <end position="388"/>
    </location>
</feature>
<sequence length="447" mass="50512">MTLIRRWRVVYWIIRDIAVRYTRFLILGFLIGLGVMLASGRLLPLVRARWLVPVERIGLVGEFTPSSLPSGIQSLISIGLTTLDEDGSVHPGLATWWEATDSGKRYIFHLDDDASWHNGRRFTSHDVNYNINNVVITPIDEMNVSVSLENPYSPLPALLSKPLFRNGLVGLGPYKVDKLQLNGDRIRSIRLIPIKSNTTATVRQYTFYQTEAAAIMGYKQGEVDILEDITNPTELVNWSNTEISERINYSRIITLFFNVRSEFLSDRTNRQALAFGLPEFAETAALSPISLKSWAYSDDVKQYESNTEQARKVFKEFRTGTASAEIILSTFPSYLDIAQAIADSWTGLGLTTGVKVENEVSTQYMALLSAIDVPPDPDQYVFWHSTQTATNITGYSNAKIDKLLEDGRQEMNPETRKNIYADFSRRLVDDAPALFLYYAKTYTISRS</sequence>
<dbReference type="EMBL" id="MFJD01000009">
    <property type="protein sequence ID" value="OGG01797.1"/>
    <property type="molecule type" value="Genomic_DNA"/>
</dbReference>
<dbReference type="InterPro" id="IPR000914">
    <property type="entry name" value="SBP_5_dom"/>
</dbReference>
<accession>A0A1F5YP91</accession>
<keyword evidence="3" id="KW-0732">Signal</keyword>
<dbReference type="Proteomes" id="UP000178448">
    <property type="component" value="Unassembled WGS sequence"/>
</dbReference>
<protein>
    <recommendedName>
        <fullName evidence="5">Solute-binding protein family 5 domain-containing protein</fullName>
    </recommendedName>
</protein>
<comment type="similarity">
    <text evidence="1">Belongs to the bacterial solute-binding protein 5 family.</text>
</comment>
<organism evidence="6 7">
    <name type="scientific">Candidatus Gottesmanbacteria bacterium RBG_16_52_11</name>
    <dbReference type="NCBI Taxonomy" id="1798374"/>
    <lineage>
        <taxon>Bacteria</taxon>
        <taxon>Candidatus Gottesmaniibacteriota</taxon>
    </lineage>
</organism>
<dbReference type="SUPFAM" id="SSF53850">
    <property type="entry name" value="Periplasmic binding protein-like II"/>
    <property type="match status" value="1"/>
</dbReference>
<dbReference type="PANTHER" id="PTHR30290">
    <property type="entry name" value="PERIPLASMIC BINDING COMPONENT OF ABC TRANSPORTER"/>
    <property type="match status" value="1"/>
</dbReference>
<dbReference type="Gene3D" id="3.40.190.10">
    <property type="entry name" value="Periplasmic binding protein-like II"/>
    <property type="match status" value="1"/>
</dbReference>
<dbReference type="STRING" id="1798374.A2Z33_00785"/>
<dbReference type="GO" id="GO:0015833">
    <property type="term" value="P:peptide transport"/>
    <property type="evidence" value="ECO:0007669"/>
    <property type="project" value="TreeGrafter"/>
</dbReference>
<evidence type="ECO:0000256" key="3">
    <source>
        <dbReference type="ARBA" id="ARBA00022729"/>
    </source>
</evidence>
<evidence type="ECO:0000313" key="6">
    <source>
        <dbReference type="EMBL" id="OGG01797.1"/>
    </source>
</evidence>
<dbReference type="GO" id="GO:0042597">
    <property type="term" value="C:periplasmic space"/>
    <property type="evidence" value="ECO:0007669"/>
    <property type="project" value="UniProtKB-ARBA"/>
</dbReference>
<evidence type="ECO:0000256" key="2">
    <source>
        <dbReference type="ARBA" id="ARBA00022448"/>
    </source>
</evidence>
<keyword evidence="4" id="KW-0472">Membrane</keyword>
<dbReference type="InterPro" id="IPR039424">
    <property type="entry name" value="SBP_5"/>
</dbReference>
<feature type="domain" description="Solute-binding protein family 5" evidence="5">
    <location>
        <begin position="89"/>
        <end position="135"/>
    </location>
</feature>
<comment type="caution">
    <text evidence="6">The sequence shown here is derived from an EMBL/GenBank/DDBJ whole genome shotgun (WGS) entry which is preliminary data.</text>
</comment>
<dbReference type="GO" id="GO:0043190">
    <property type="term" value="C:ATP-binding cassette (ABC) transporter complex"/>
    <property type="evidence" value="ECO:0007669"/>
    <property type="project" value="InterPro"/>
</dbReference>
<evidence type="ECO:0000313" key="7">
    <source>
        <dbReference type="Proteomes" id="UP000178448"/>
    </source>
</evidence>
<dbReference type="AlphaFoldDB" id="A0A1F5YP91"/>
<evidence type="ECO:0000256" key="1">
    <source>
        <dbReference type="ARBA" id="ARBA00005695"/>
    </source>
</evidence>
<dbReference type="Gene3D" id="3.10.105.10">
    <property type="entry name" value="Dipeptide-binding Protein, Domain 3"/>
    <property type="match status" value="1"/>
</dbReference>
<name>A0A1F5YP91_9BACT</name>
<gene>
    <name evidence="6" type="ORF">A2Z33_00785</name>
</gene>
<dbReference type="GO" id="GO:1904680">
    <property type="term" value="F:peptide transmembrane transporter activity"/>
    <property type="evidence" value="ECO:0007669"/>
    <property type="project" value="TreeGrafter"/>
</dbReference>
<dbReference type="PANTHER" id="PTHR30290:SF9">
    <property type="entry name" value="OLIGOPEPTIDE-BINDING PROTEIN APPA"/>
    <property type="match status" value="1"/>
</dbReference>
<dbReference type="PIRSF" id="PIRSF002741">
    <property type="entry name" value="MppA"/>
    <property type="match status" value="1"/>
</dbReference>
<keyword evidence="2" id="KW-0813">Transport</keyword>
<keyword evidence="4" id="KW-1133">Transmembrane helix</keyword>
<feature type="transmembrane region" description="Helical" evidence="4">
    <location>
        <begin position="21"/>
        <end position="43"/>
    </location>
</feature>
<dbReference type="Pfam" id="PF00496">
    <property type="entry name" value="SBP_bac_5"/>
    <property type="match status" value="2"/>
</dbReference>
<keyword evidence="4" id="KW-0812">Transmembrane</keyword>
<evidence type="ECO:0000259" key="5">
    <source>
        <dbReference type="Pfam" id="PF00496"/>
    </source>
</evidence>
<dbReference type="InterPro" id="IPR030678">
    <property type="entry name" value="Peptide/Ni-bd"/>
</dbReference>